<evidence type="ECO:0000256" key="8">
    <source>
        <dbReference type="ARBA" id="ARBA00023237"/>
    </source>
</evidence>
<evidence type="ECO:0008006" key="18">
    <source>
        <dbReference type="Google" id="ProtNLM"/>
    </source>
</evidence>
<keyword evidence="6 10" id="KW-0798">TonB box</keyword>
<evidence type="ECO:0000256" key="1">
    <source>
        <dbReference type="ARBA" id="ARBA00004571"/>
    </source>
</evidence>
<feature type="signal peptide" evidence="11">
    <location>
        <begin position="1"/>
        <end position="26"/>
    </location>
</feature>
<keyword evidence="4 9" id="KW-1134">Transmembrane beta strand</keyword>
<dbReference type="GO" id="GO:0009279">
    <property type="term" value="C:cell outer membrane"/>
    <property type="evidence" value="ECO:0007669"/>
    <property type="project" value="UniProtKB-SubCell"/>
</dbReference>
<proteinExistence type="inferred from homology"/>
<dbReference type="Proteomes" id="UP000263517">
    <property type="component" value="Unassembled WGS sequence"/>
</dbReference>
<evidence type="ECO:0000256" key="4">
    <source>
        <dbReference type="ARBA" id="ARBA00022452"/>
    </source>
</evidence>
<evidence type="ECO:0000313" key="15">
    <source>
        <dbReference type="EMBL" id="HBU52947.1"/>
    </source>
</evidence>
<dbReference type="InterPro" id="IPR036942">
    <property type="entry name" value="Beta-barrel_TonB_sf"/>
</dbReference>
<dbReference type="InterPro" id="IPR012910">
    <property type="entry name" value="Plug_dom"/>
</dbReference>
<dbReference type="RefSeq" id="WP_272965525.1">
    <property type="nucleotide sequence ID" value="NZ_CALBIY010000069.1"/>
</dbReference>
<feature type="domain" description="TonB-dependent receptor-like beta-barrel" evidence="12">
    <location>
        <begin position="185"/>
        <end position="622"/>
    </location>
</feature>
<dbReference type="CDD" id="cd01347">
    <property type="entry name" value="ligand_gated_channel"/>
    <property type="match status" value="1"/>
</dbReference>
<evidence type="ECO:0000256" key="5">
    <source>
        <dbReference type="ARBA" id="ARBA00022692"/>
    </source>
</evidence>
<feature type="domain" description="TonB-dependent receptor plug" evidence="13">
    <location>
        <begin position="55"/>
        <end position="148"/>
    </location>
</feature>
<dbReference type="GO" id="GO:0015344">
    <property type="term" value="F:siderophore uptake transmembrane transporter activity"/>
    <property type="evidence" value="ECO:0007669"/>
    <property type="project" value="TreeGrafter"/>
</dbReference>
<dbReference type="InterPro" id="IPR037066">
    <property type="entry name" value="Plug_dom_sf"/>
</dbReference>
<dbReference type="Gene3D" id="2.40.170.20">
    <property type="entry name" value="TonB-dependent receptor, beta-barrel domain"/>
    <property type="match status" value="1"/>
</dbReference>
<evidence type="ECO:0000256" key="3">
    <source>
        <dbReference type="ARBA" id="ARBA00022448"/>
    </source>
</evidence>
<evidence type="ECO:0000256" key="11">
    <source>
        <dbReference type="SAM" id="SignalP"/>
    </source>
</evidence>
<evidence type="ECO:0000256" key="7">
    <source>
        <dbReference type="ARBA" id="ARBA00023136"/>
    </source>
</evidence>
<dbReference type="InterPro" id="IPR039426">
    <property type="entry name" value="TonB-dep_rcpt-like"/>
</dbReference>
<keyword evidence="7 9" id="KW-0472">Membrane</keyword>
<gene>
    <name evidence="14" type="ORF">DCW74_19060</name>
    <name evidence="15" type="ORF">DEB45_16975</name>
</gene>
<comment type="caution">
    <text evidence="15">The sequence shown here is derived from an EMBL/GenBank/DDBJ whole genome shotgun (WGS) entry which is preliminary data.</text>
</comment>
<keyword evidence="8 9" id="KW-0998">Cell outer membrane</keyword>
<protein>
    <recommendedName>
        <fullName evidence="18">TonB-dependent receptor</fullName>
    </recommendedName>
</protein>
<evidence type="ECO:0000256" key="2">
    <source>
        <dbReference type="ARBA" id="ARBA00009810"/>
    </source>
</evidence>
<evidence type="ECO:0000313" key="17">
    <source>
        <dbReference type="Proteomes" id="UP000264779"/>
    </source>
</evidence>
<dbReference type="PROSITE" id="PS52016">
    <property type="entry name" value="TONB_DEPENDENT_REC_3"/>
    <property type="match status" value="1"/>
</dbReference>
<accession>A0A358E3I3</accession>
<reference evidence="16 17" key="1">
    <citation type="journal article" date="2018" name="Nat. Biotechnol.">
        <title>A standardized bacterial taxonomy based on genome phylogeny substantially revises the tree of life.</title>
        <authorList>
            <person name="Parks D.H."/>
            <person name="Chuvochina M."/>
            <person name="Waite D.W."/>
            <person name="Rinke C."/>
            <person name="Skarshewski A."/>
            <person name="Chaumeil P.A."/>
            <person name="Hugenholtz P."/>
        </authorList>
    </citation>
    <scope>NUCLEOTIDE SEQUENCE [LARGE SCALE GENOMIC DNA]</scope>
    <source>
        <strain evidence="15">UBA11621</strain>
        <strain evidence="14">UBA11978</strain>
    </source>
</reference>
<keyword evidence="3 9" id="KW-0813">Transport</keyword>
<evidence type="ECO:0000259" key="12">
    <source>
        <dbReference type="Pfam" id="PF00593"/>
    </source>
</evidence>
<evidence type="ECO:0000313" key="14">
    <source>
        <dbReference type="EMBL" id="HAW77821.1"/>
    </source>
</evidence>
<dbReference type="InterPro" id="IPR000531">
    <property type="entry name" value="Beta-barrel_TonB"/>
</dbReference>
<comment type="similarity">
    <text evidence="2 9 10">Belongs to the TonB-dependent receptor family.</text>
</comment>
<dbReference type="SUPFAM" id="SSF56935">
    <property type="entry name" value="Porins"/>
    <property type="match status" value="1"/>
</dbReference>
<comment type="subcellular location">
    <subcellularLocation>
        <location evidence="1 9">Cell outer membrane</location>
        <topology evidence="1 9">Multi-pass membrane protein</topology>
    </subcellularLocation>
</comment>
<evidence type="ECO:0000313" key="16">
    <source>
        <dbReference type="Proteomes" id="UP000263517"/>
    </source>
</evidence>
<dbReference type="PANTHER" id="PTHR30069:SF41">
    <property type="entry name" value="HEME_HEMOPEXIN UTILIZATION PROTEIN C"/>
    <property type="match status" value="1"/>
</dbReference>
<keyword evidence="11" id="KW-0732">Signal</keyword>
<dbReference type="EMBL" id="DONK01000266">
    <property type="protein sequence ID" value="HBU52947.1"/>
    <property type="molecule type" value="Genomic_DNA"/>
</dbReference>
<dbReference type="GO" id="GO:0044718">
    <property type="term" value="P:siderophore transmembrane transport"/>
    <property type="evidence" value="ECO:0007669"/>
    <property type="project" value="TreeGrafter"/>
</dbReference>
<dbReference type="Pfam" id="PF07715">
    <property type="entry name" value="Plug"/>
    <property type="match status" value="1"/>
</dbReference>
<dbReference type="Pfam" id="PF00593">
    <property type="entry name" value="TonB_dep_Rec_b-barrel"/>
    <property type="match status" value="1"/>
</dbReference>
<sequence length="655" mass="72700">MSRFELSKLSFIIGALLTGLSTSAIADSNTAAPADDENETEIIEVWSTNIINSALIEDDIEKKQAAHLSDLLRDQAGIDIGGSHSIVQGINIRGVDDLDLNITIDGISQNNNMFHHAGNLLVNADILKAVDINVGTNSVLTGGLSGGVAFETKDAKDLLLPGQQFGARLHTDIASNDYWGGSATVYTRVADNVDAMVYYTYTDKDNFESGTGREVTGNEGRNYNGVVKLGWDVNDHNRVVFSYDKYNDRGDYYVKTNFGAGFAEDTDADTQDIDYTRTSMSIAHELDYGDAITMRSTLYKNELSYVTMGVEGNSEHTGYNVLATSKYTFGDTLHTLRYGGEGYEQVSTRIDSNVQTNKDTADSHALYLEDVIQLTQRFSFTPGVRYNYYSAEMESAGANDSLDKSWTEFTFGLEGKYRLTDAWTLSASATELFQGPGLRESYVDYATEFDQALKAETGINKTLSVAYLENDVMGLDRLAFTFNLFETRIEDYIDNWTIGKGNPVGYYENSGDYDIDGFESSLSLRKAQFNARLSYSKSDSEHLKTGEQLRYEVGDSIALNLGYDIPEYDVNVNWTTLVTRTDDSVFASADIHKAGYQIHNITMQWLPKDMSALTVTLGVQNVFDKAYYSHASYSSDTVQDYEPGRNVKLSLSYLF</sequence>
<dbReference type="Proteomes" id="UP000264779">
    <property type="component" value="Unassembled WGS sequence"/>
</dbReference>
<dbReference type="AlphaFoldDB" id="A0A358E3I3"/>
<evidence type="ECO:0000256" key="9">
    <source>
        <dbReference type="PROSITE-ProRule" id="PRU01360"/>
    </source>
</evidence>
<feature type="chain" id="PRO_5044074180" description="TonB-dependent receptor" evidence="11">
    <location>
        <begin position="27"/>
        <end position="655"/>
    </location>
</feature>
<evidence type="ECO:0000256" key="10">
    <source>
        <dbReference type="RuleBase" id="RU003357"/>
    </source>
</evidence>
<dbReference type="EMBL" id="DNAN01000667">
    <property type="protein sequence ID" value="HAW77821.1"/>
    <property type="molecule type" value="Genomic_DNA"/>
</dbReference>
<name>A0A358E3I3_9ALTE</name>
<dbReference type="PANTHER" id="PTHR30069">
    <property type="entry name" value="TONB-DEPENDENT OUTER MEMBRANE RECEPTOR"/>
    <property type="match status" value="1"/>
</dbReference>
<evidence type="ECO:0000259" key="13">
    <source>
        <dbReference type="Pfam" id="PF07715"/>
    </source>
</evidence>
<organism evidence="15 17">
    <name type="scientific">Alteromonas australica</name>
    <dbReference type="NCBI Taxonomy" id="589873"/>
    <lineage>
        <taxon>Bacteria</taxon>
        <taxon>Pseudomonadati</taxon>
        <taxon>Pseudomonadota</taxon>
        <taxon>Gammaproteobacteria</taxon>
        <taxon>Alteromonadales</taxon>
        <taxon>Alteromonadaceae</taxon>
        <taxon>Alteromonas/Salinimonas group</taxon>
        <taxon>Alteromonas</taxon>
    </lineage>
</organism>
<dbReference type="Gene3D" id="2.170.130.10">
    <property type="entry name" value="TonB-dependent receptor, plug domain"/>
    <property type="match status" value="1"/>
</dbReference>
<evidence type="ECO:0000256" key="6">
    <source>
        <dbReference type="ARBA" id="ARBA00023077"/>
    </source>
</evidence>
<keyword evidence="5 9" id="KW-0812">Transmembrane</keyword>